<dbReference type="InterPro" id="IPR008915">
    <property type="entry name" value="Peptidase_M50"/>
</dbReference>
<evidence type="ECO:0000313" key="9">
    <source>
        <dbReference type="EMBL" id="SDP92488.1"/>
    </source>
</evidence>
<feature type="transmembrane region" description="Helical" evidence="7">
    <location>
        <begin position="6"/>
        <end position="26"/>
    </location>
</feature>
<dbReference type="STRING" id="930152.SAMN05216565_11322"/>
<feature type="transmembrane region" description="Helical" evidence="7">
    <location>
        <begin position="111"/>
        <end position="129"/>
    </location>
</feature>
<feature type="transmembrane region" description="Helical" evidence="7">
    <location>
        <begin position="38"/>
        <end position="62"/>
    </location>
</feature>
<evidence type="ECO:0000256" key="6">
    <source>
        <dbReference type="ARBA" id="ARBA00023136"/>
    </source>
</evidence>
<feature type="domain" description="Peptidase M50" evidence="8">
    <location>
        <begin position="9"/>
        <end position="102"/>
    </location>
</feature>
<feature type="transmembrane region" description="Helical" evidence="7">
    <location>
        <begin position="82"/>
        <end position="102"/>
    </location>
</feature>
<evidence type="ECO:0000256" key="3">
    <source>
        <dbReference type="ARBA" id="ARBA00007931"/>
    </source>
</evidence>
<accession>A0A1H0WPA0</accession>
<dbReference type="GO" id="GO:0006508">
    <property type="term" value="P:proteolysis"/>
    <property type="evidence" value="ECO:0007669"/>
    <property type="project" value="InterPro"/>
</dbReference>
<keyword evidence="5 7" id="KW-1133">Transmembrane helix</keyword>
<reference evidence="10" key="1">
    <citation type="submission" date="2016-10" db="EMBL/GenBank/DDBJ databases">
        <authorList>
            <person name="Varghese N."/>
            <person name="Submissions S."/>
        </authorList>
    </citation>
    <scope>NUCLEOTIDE SEQUENCE [LARGE SCALE GENOMIC DNA]</scope>
    <source>
        <strain evidence="10">IBRC-M10078</strain>
    </source>
</reference>
<proteinExistence type="inferred from homology"/>
<dbReference type="Pfam" id="PF02163">
    <property type="entry name" value="Peptidase_M50"/>
    <property type="match status" value="1"/>
</dbReference>
<dbReference type="Proteomes" id="UP000199159">
    <property type="component" value="Unassembled WGS sequence"/>
</dbReference>
<dbReference type="AlphaFoldDB" id="A0A1H0WPA0"/>
<keyword evidence="4 7" id="KW-0812">Transmembrane</keyword>
<evidence type="ECO:0000256" key="5">
    <source>
        <dbReference type="ARBA" id="ARBA00022989"/>
    </source>
</evidence>
<evidence type="ECO:0000256" key="2">
    <source>
        <dbReference type="ARBA" id="ARBA00004141"/>
    </source>
</evidence>
<comment type="similarity">
    <text evidence="3">Belongs to the peptidase M50B family.</text>
</comment>
<comment type="cofactor">
    <cofactor evidence="1">
        <name>Zn(2+)</name>
        <dbReference type="ChEBI" id="CHEBI:29105"/>
    </cofactor>
</comment>
<evidence type="ECO:0000259" key="8">
    <source>
        <dbReference type="Pfam" id="PF02163"/>
    </source>
</evidence>
<dbReference type="GO" id="GO:0016020">
    <property type="term" value="C:membrane"/>
    <property type="evidence" value="ECO:0007669"/>
    <property type="project" value="UniProtKB-SubCell"/>
</dbReference>
<evidence type="ECO:0000256" key="4">
    <source>
        <dbReference type="ARBA" id="ARBA00022692"/>
    </source>
</evidence>
<evidence type="ECO:0000256" key="1">
    <source>
        <dbReference type="ARBA" id="ARBA00001947"/>
    </source>
</evidence>
<gene>
    <name evidence="9" type="ORF">SAMN05216565_11322</name>
</gene>
<evidence type="ECO:0000256" key="7">
    <source>
        <dbReference type="SAM" id="Phobius"/>
    </source>
</evidence>
<sequence>MLSIIVLLFLVVPITIFLHECGHIIIAKLMKLDGLEIVIGSGPSLLLFFVIGIKVQINMVYFVGGYSTNTSVQEIKEWQKGLISLGGPLLNLFLAIVFFMLFNMNHMVDELLVLFNVWVGIVNLIPYKLMKKESDGYVFVKSMYHELKAANTK</sequence>
<dbReference type="EMBL" id="FNJU01000013">
    <property type="protein sequence ID" value="SDP92488.1"/>
    <property type="molecule type" value="Genomic_DNA"/>
</dbReference>
<keyword evidence="6 7" id="KW-0472">Membrane</keyword>
<protein>
    <submittedName>
        <fullName evidence="9">Peptidase family M50</fullName>
    </submittedName>
</protein>
<organism evidence="9 10">
    <name type="scientific">Litchfieldia salsa</name>
    <dbReference type="NCBI Taxonomy" id="930152"/>
    <lineage>
        <taxon>Bacteria</taxon>
        <taxon>Bacillati</taxon>
        <taxon>Bacillota</taxon>
        <taxon>Bacilli</taxon>
        <taxon>Bacillales</taxon>
        <taxon>Bacillaceae</taxon>
        <taxon>Litchfieldia</taxon>
    </lineage>
</organism>
<evidence type="ECO:0000313" key="10">
    <source>
        <dbReference type="Proteomes" id="UP000199159"/>
    </source>
</evidence>
<comment type="subcellular location">
    <subcellularLocation>
        <location evidence="2">Membrane</location>
        <topology evidence="2">Multi-pass membrane protein</topology>
    </subcellularLocation>
</comment>
<keyword evidence="10" id="KW-1185">Reference proteome</keyword>
<dbReference type="RefSeq" id="WP_175490387.1">
    <property type="nucleotide sequence ID" value="NZ_FNJU01000013.1"/>
</dbReference>
<name>A0A1H0WPA0_9BACI</name>